<protein>
    <submittedName>
        <fullName evidence="2">Sulfotransferase</fullName>
    </submittedName>
</protein>
<dbReference type="RefSeq" id="WP_111871619.1">
    <property type="nucleotide sequence ID" value="NZ_QLYX01000019.1"/>
</dbReference>
<dbReference type="PANTHER" id="PTHR12788">
    <property type="entry name" value="PROTEIN-TYROSINE SULFOTRANSFERASE 2"/>
    <property type="match status" value="1"/>
</dbReference>
<dbReference type="Gene3D" id="3.40.50.300">
    <property type="entry name" value="P-loop containing nucleotide triphosphate hydrolases"/>
    <property type="match status" value="1"/>
</dbReference>
<keyword evidence="3" id="KW-1185">Reference proteome</keyword>
<evidence type="ECO:0000256" key="1">
    <source>
        <dbReference type="ARBA" id="ARBA00022679"/>
    </source>
</evidence>
<gene>
    <name evidence="2" type="ORF">DPM19_30895</name>
</gene>
<name>A0A365GX66_9ACTN</name>
<organism evidence="2 3">
    <name type="scientific">Actinomadura craniellae</name>
    <dbReference type="NCBI Taxonomy" id="2231787"/>
    <lineage>
        <taxon>Bacteria</taxon>
        <taxon>Bacillati</taxon>
        <taxon>Actinomycetota</taxon>
        <taxon>Actinomycetes</taxon>
        <taxon>Streptosporangiales</taxon>
        <taxon>Thermomonosporaceae</taxon>
        <taxon>Actinomadura</taxon>
    </lineage>
</organism>
<dbReference type="InterPro" id="IPR027417">
    <property type="entry name" value="P-loop_NTPase"/>
</dbReference>
<evidence type="ECO:0000313" key="3">
    <source>
        <dbReference type="Proteomes" id="UP000251891"/>
    </source>
</evidence>
<accession>A0A365GX66</accession>
<dbReference type="EMBL" id="QLYX01000019">
    <property type="protein sequence ID" value="RAY11427.1"/>
    <property type="molecule type" value="Genomic_DNA"/>
</dbReference>
<evidence type="ECO:0000313" key="2">
    <source>
        <dbReference type="EMBL" id="RAY11427.1"/>
    </source>
</evidence>
<dbReference type="AlphaFoldDB" id="A0A365GX66"/>
<dbReference type="Pfam" id="PF13469">
    <property type="entry name" value="Sulfotransfer_3"/>
    <property type="match status" value="1"/>
</dbReference>
<dbReference type="GO" id="GO:0008476">
    <property type="term" value="F:protein-tyrosine sulfotransferase activity"/>
    <property type="evidence" value="ECO:0007669"/>
    <property type="project" value="InterPro"/>
</dbReference>
<comment type="caution">
    <text evidence="2">The sequence shown here is derived from an EMBL/GenBank/DDBJ whole genome shotgun (WGS) entry which is preliminary data.</text>
</comment>
<dbReference type="PANTHER" id="PTHR12788:SF10">
    <property type="entry name" value="PROTEIN-TYROSINE SULFOTRANSFERASE"/>
    <property type="match status" value="1"/>
</dbReference>
<dbReference type="OrthoDB" id="9777890at2"/>
<sequence>MAPQTDRPIFVIGCPRSGTTLLQLMLHSHPRIAIPVETRFVLQAYDSRRDFGDLRDSANRRALAQWIVGRRQSRFRDLGLDPKAVAAEIVAGPPTLGSALGIVFRAYARRFGKPRWGDKRPAYAKHVDALLRMWPDAQFVHVVRDGRDCVASLKEMPWYRHDIHHAIANWREAVDDGRRNLARLGPEAFHLVRYEHLVTRPEEELTQLCAFLGEEYHPAMAAPQGIAETTMPKGRTWHFRTKGEVTSGRVGSWAQRLEPWEVGLVETVLGSRLRAHGYEPSGTARPSPLHLARYARVAAHRRAAQRKNALVRGYRRLSEPGPVVSLLTEHDSLSIR</sequence>
<dbReference type="InterPro" id="IPR026634">
    <property type="entry name" value="TPST-like"/>
</dbReference>
<keyword evidence="1 2" id="KW-0808">Transferase</keyword>
<dbReference type="SUPFAM" id="SSF52540">
    <property type="entry name" value="P-loop containing nucleoside triphosphate hydrolases"/>
    <property type="match status" value="1"/>
</dbReference>
<reference evidence="2 3" key="1">
    <citation type="submission" date="2018-06" db="EMBL/GenBank/DDBJ databases">
        <title>Actinomadura craniellae sp. nov. isolated from marine sponge Craniella sp.</title>
        <authorList>
            <person name="Li L."/>
            <person name="Xu Q.H."/>
            <person name="Lin H.W."/>
            <person name="Lu Y.H."/>
        </authorList>
    </citation>
    <scope>NUCLEOTIDE SEQUENCE [LARGE SCALE GENOMIC DNA]</scope>
    <source>
        <strain evidence="2 3">LHW63021</strain>
    </source>
</reference>
<proteinExistence type="predicted"/>
<dbReference type="Proteomes" id="UP000251891">
    <property type="component" value="Unassembled WGS sequence"/>
</dbReference>